<name>A0A9N9PFQ1_9GLOM</name>
<keyword evidence="1" id="KW-0479">Metal-binding</keyword>
<accession>A0A9N9PFQ1</accession>
<dbReference type="GO" id="GO:0008270">
    <property type="term" value="F:zinc ion binding"/>
    <property type="evidence" value="ECO:0007669"/>
    <property type="project" value="UniProtKB-KW"/>
</dbReference>
<feature type="domain" description="BED-type" evidence="4">
    <location>
        <begin position="13"/>
        <end position="60"/>
    </location>
</feature>
<sequence>RKKQKKRDNSSIAWDYFKTEETKDGFFDVCQLCKEKNITVKYVHNSSTGNMLCHLWSKHRIDKDHRNGEYTNNSIVKALYIITKRRQEKLAQDL</sequence>
<dbReference type="SUPFAM" id="SSF57667">
    <property type="entry name" value="beta-beta-alpha zinc fingers"/>
    <property type="match status" value="1"/>
</dbReference>
<dbReference type="EMBL" id="CAJVPY010054222">
    <property type="protein sequence ID" value="CAG8816659.1"/>
    <property type="molecule type" value="Genomic_DNA"/>
</dbReference>
<keyword evidence="3" id="KW-0862">Zinc</keyword>
<protein>
    <submittedName>
        <fullName evidence="5">13003_t:CDS:1</fullName>
    </submittedName>
</protein>
<keyword evidence="2" id="KW-0863">Zinc-finger</keyword>
<evidence type="ECO:0000256" key="3">
    <source>
        <dbReference type="ARBA" id="ARBA00022833"/>
    </source>
</evidence>
<dbReference type="Proteomes" id="UP000789405">
    <property type="component" value="Unassembled WGS sequence"/>
</dbReference>
<dbReference type="GO" id="GO:0003677">
    <property type="term" value="F:DNA binding"/>
    <property type="evidence" value="ECO:0007669"/>
    <property type="project" value="InterPro"/>
</dbReference>
<dbReference type="Pfam" id="PF02892">
    <property type="entry name" value="zf-BED"/>
    <property type="match status" value="1"/>
</dbReference>
<evidence type="ECO:0000256" key="2">
    <source>
        <dbReference type="ARBA" id="ARBA00022771"/>
    </source>
</evidence>
<dbReference type="AlphaFoldDB" id="A0A9N9PFQ1"/>
<evidence type="ECO:0000259" key="4">
    <source>
        <dbReference type="Pfam" id="PF02892"/>
    </source>
</evidence>
<dbReference type="InterPro" id="IPR003656">
    <property type="entry name" value="Znf_BED"/>
</dbReference>
<dbReference type="OrthoDB" id="2431623at2759"/>
<gene>
    <name evidence="5" type="ORF">DERYTH_LOCUS26311</name>
</gene>
<evidence type="ECO:0000313" key="5">
    <source>
        <dbReference type="EMBL" id="CAG8816659.1"/>
    </source>
</evidence>
<organism evidence="5 6">
    <name type="scientific">Dentiscutata erythropus</name>
    <dbReference type="NCBI Taxonomy" id="1348616"/>
    <lineage>
        <taxon>Eukaryota</taxon>
        <taxon>Fungi</taxon>
        <taxon>Fungi incertae sedis</taxon>
        <taxon>Mucoromycota</taxon>
        <taxon>Glomeromycotina</taxon>
        <taxon>Glomeromycetes</taxon>
        <taxon>Diversisporales</taxon>
        <taxon>Gigasporaceae</taxon>
        <taxon>Dentiscutata</taxon>
    </lineage>
</organism>
<evidence type="ECO:0000313" key="6">
    <source>
        <dbReference type="Proteomes" id="UP000789405"/>
    </source>
</evidence>
<keyword evidence="6" id="KW-1185">Reference proteome</keyword>
<proteinExistence type="predicted"/>
<dbReference type="InterPro" id="IPR036236">
    <property type="entry name" value="Znf_C2H2_sf"/>
</dbReference>
<reference evidence="5" key="1">
    <citation type="submission" date="2021-06" db="EMBL/GenBank/DDBJ databases">
        <authorList>
            <person name="Kallberg Y."/>
            <person name="Tangrot J."/>
            <person name="Rosling A."/>
        </authorList>
    </citation>
    <scope>NUCLEOTIDE SEQUENCE</scope>
    <source>
        <strain evidence="5">MA453B</strain>
    </source>
</reference>
<feature type="non-terminal residue" evidence="5">
    <location>
        <position position="1"/>
    </location>
</feature>
<feature type="non-terminal residue" evidence="5">
    <location>
        <position position="94"/>
    </location>
</feature>
<comment type="caution">
    <text evidence="5">The sequence shown here is derived from an EMBL/GenBank/DDBJ whole genome shotgun (WGS) entry which is preliminary data.</text>
</comment>
<evidence type="ECO:0000256" key="1">
    <source>
        <dbReference type="ARBA" id="ARBA00022723"/>
    </source>
</evidence>